<dbReference type="Proteomes" id="UP000030651">
    <property type="component" value="Unassembled WGS sequence"/>
</dbReference>
<keyword evidence="3" id="KW-1185">Reference proteome</keyword>
<dbReference type="RefSeq" id="XP_007835235.1">
    <property type="nucleotide sequence ID" value="XM_007837044.1"/>
</dbReference>
<dbReference type="OrthoDB" id="3553044at2759"/>
<gene>
    <name evidence="2" type="ORF">PFICI_08463</name>
</gene>
<dbReference type="OMA" id="RAREHKI"/>
<dbReference type="InParanoid" id="W3X4J8"/>
<dbReference type="KEGG" id="pfy:PFICI_08463"/>
<dbReference type="AlphaFoldDB" id="W3X4J8"/>
<evidence type="ECO:0000313" key="2">
    <source>
        <dbReference type="EMBL" id="ETS80934.1"/>
    </source>
</evidence>
<dbReference type="EMBL" id="KI912113">
    <property type="protein sequence ID" value="ETS80934.1"/>
    <property type="molecule type" value="Genomic_DNA"/>
</dbReference>
<feature type="region of interest" description="Disordered" evidence="1">
    <location>
        <begin position="46"/>
        <end position="72"/>
    </location>
</feature>
<dbReference type="HOGENOM" id="CLU_1644299_0_0_1"/>
<sequence length="161" mass="17114">MARAGRRSSNKFADEIDAITPCPLPTNASATCAAIDSHVSAGTIARHCRSSPPSSPGGSGTVTPVSGFESRRNSIKTLEEGTDGNPEQLWKRMLALQQLYGCYKSARMSAALELGDAGSLLPSKTCLDLMNEDLHALPGDVEAVLKESSRAREHKIGSKHH</sequence>
<evidence type="ECO:0000313" key="3">
    <source>
        <dbReference type="Proteomes" id="UP000030651"/>
    </source>
</evidence>
<name>W3X4J8_PESFW</name>
<organism evidence="2 3">
    <name type="scientific">Pestalotiopsis fici (strain W106-1 / CGMCC3.15140)</name>
    <dbReference type="NCBI Taxonomy" id="1229662"/>
    <lineage>
        <taxon>Eukaryota</taxon>
        <taxon>Fungi</taxon>
        <taxon>Dikarya</taxon>
        <taxon>Ascomycota</taxon>
        <taxon>Pezizomycotina</taxon>
        <taxon>Sordariomycetes</taxon>
        <taxon>Xylariomycetidae</taxon>
        <taxon>Amphisphaeriales</taxon>
        <taxon>Sporocadaceae</taxon>
        <taxon>Pestalotiopsis</taxon>
    </lineage>
</organism>
<proteinExistence type="predicted"/>
<dbReference type="GeneID" id="19273476"/>
<accession>W3X4J8</accession>
<dbReference type="eggNOG" id="ENOG502RJMG">
    <property type="taxonomic scope" value="Eukaryota"/>
</dbReference>
<evidence type="ECO:0000256" key="1">
    <source>
        <dbReference type="SAM" id="MobiDB-lite"/>
    </source>
</evidence>
<protein>
    <submittedName>
        <fullName evidence="2">Uncharacterized protein</fullName>
    </submittedName>
</protein>
<reference evidence="3" key="1">
    <citation type="journal article" date="2015" name="BMC Genomics">
        <title>Genomic and transcriptomic analysis of the endophytic fungus Pestalotiopsis fici reveals its lifestyle and high potential for synthesis of natural products.</title>
        <authorList>
            <person name="Wang X."/>
            <person name="Zhang X."/>
            <person name="Liu L."/>
            <person name="Xiang M."/>
            <person name="Wang W."/>
            <person name="Sun X."/>
            <person name="Che Y."/>
            <person name="Guo L."/>
            <person name="Liu G."/>
            <person name="Guo L."/>
            <person name="Wang C."/>
            <person name="Yin W.B."/>
            <person name="Stadler M."/>
            <person name="Zhang X."/>
            <person name="Liu X."/>
        </authorList>
    </citation>
    <scope>NUCLEOTIDE SEQUENCE [LARGE SCALE GENOMIC DNA]</scope>
    <source>
        <strain evidence="3">W106-1 / CGMCC3.15140</strain>
    </source>
</reference>